<dbReference type="EC" id="3.1.4.52" evidence="2"/>
<dbReference type="CDD" id="cd00077">
    <property type="entry name" value="HDc"/>
    <property type="match status" value="1"/>
</dbReference>
<gene>
    <name evidence="2" type="primary">rpfG6</name>
    <name evidence="2" type="ORF">Cspa_c25260</name>
</gene>
<dbReference type="PROSITE" id="PS51832">
    <property type="entry name" value="HD_GYP"/>
    <property type="match status" value="1"/>
</dbReference>
<keyword evidence="2" id="KW-0378">Hydrolase</keyword>
<dbReference type="InterPro" id="IPR003607">
    <property type="entry name" value="HD/PDEase_dom"/>
</dbReference>
<dbReference type="PANTHER" id="PTHR43155">
    <property type="entry name" value="CYCLIC DI-GMP PHOSPHODIESTERASE PA4108-RELATED"/>
    <property type="match status" value="1"/>
</dbReference>
<feature type="domain" description="HD-GYP" evidence="1">
    <location>
        <begin position="198"/>
        <end position="383"/>
    </location>
</feature>
<name>M1MNK2_9CLOT</name>
<protein>
    <submittedName>
        <fullName evidence="2">Cyclic di-GMP phosphodiesterase response regulator RpfG</fullName>
        <ecNumber evidence="2">3.1.4.52</ecNumber>
    </submittedName>
</protein>
<dbReference type="SMART" id="SM00471">
    <property type="entry name" value="HDc"/>
    <property type="match status" value="1"/>
</dbReference>
<dbReference type="GO" id="GO:0071111">
    <property type="term" value="F:cyclic-guanylate-specific phosphodiesterase activity"/>
    <property type="evidence" value="ECO:0007669"/>
    <property type="project" value="UniProtKB-EC"/>
</dbReference>
<dbReference type="SUPFAM" id="SSF109604">
    <property type="entry name" value="HD-domain/PDEase-like"/>
    <property type="match status" value="1"/>
</dbReference>
<keyword evidence="3" id="KW-1185">Reference proteome</keyword>
<dbReference type="eggNOG" id="COG2206">
    <property type="taxonomic scope" value="Bacteria"/>
</dbReference>
<dbReference type="Proteomes" id="UP000011728">
    <property type="component" value="Chromosome"/>
</dbReference>
<evidence type="ECO:0000313" key="3">
    <source>
        <dbReference type="Proteomes" id="UP000011728"/>
    </source>
</evidence>
<proteinExistence type="predicted"/>
<dbReference type="STRING" id="36745.CLSAP_23450"/>
<dbReference type="RefSeq" id="WP_015392610.1">
    <property type="nucleotide sequence ID" value="NC_020291.1"/>
</dbReference>
<dbReference type="InterPro" id="IPR037522">
    <property type="entry name" value="HD_GYP_dom"/>
</dbReference>
<dbReference type="Pfam" id="PF13487">
    <property type="entry name" value="HD_5"/>
    <property type="match status" value="1"/>
</dbReference>
<dbReference type="AlphaFoldDB" id="M1MNK2"/>
<accession>M1MNK2</accession>
<dbReference type="HOGENOM" id="CLU_000445_92_1_9"/>
<organism evidence="2 3">
    <name type="scientific">Clostridium saccharoperbutylacetonicum N1-4(HMT)</name>
    <dbReference type="NCBI Taxonomy" id="931276"/>
    <lineage>
        <taxon>Bacteria</taxon>
        <taxon>Bacillati</taxon>
        <taxon>Bacillota</taxon>
        <taxon>Clostridia</taxon>
        <taxon>Eubacteriales</taxon>
        <taxon>Clostridiaceae</taxon>
        <taxon>Clostridium</taxon>
    </lineage>
</organism>
<dbReference type="OrthoDB" id="9804747at2"/>
<evidence type="ECO:0000259" key="1">
    <source>
        <dbReference type="PROSITE" id="PS51832"/>
    </source>
</evidence>
<dbReference type="PATRIC" id="fig|931276.5.peg.2533"/>
<dbReference type="KEGG" id="csr:Cspa_c25260"/>
<sequence length="383" mass="44158">MKEIAEELSVFFNYSDNVSYENDDVNYSKIVNVFDSFENMHKMSKDDFLEKIFVGAFKLIPEAQKGSFFELVEDKYVPIFCNGYDMDVLRKLEFKREDAFIEYQCSDVSSIEAYEIYIERRDDSKYSEEMINIFKSLGTYNSYTSLYAPIQVEGVNVGIICFECFDKKSFSKDSKKVLKFYAQIISNFYAMKTFHEKEKKMYDDIVTALVSAIEVNDKYTEGHAKRVREYSCAIAEELELPKVKINDISTAALLHDIGKIGISTEILNKPGKLTEEEYGIIKQHPVYTKTILEKIRGFSTITNFAYNHHENYDGSGYPRGLKNNEIPLEAQIIQVADAYDAMTSERAYRKALSTEDALNIIKKEMGKQFNPEIAKVAIKIFSK</sequence>
<dbReference type="EMBL" id="CP004121">
    <property type="protein sequence ID" value="AGF56291.1"/>
    <property type="molecule type" value="Genomic_DNA"/>
</dbReference>
<dbReference type="Gene3D" id="1.10.3210.10">
    <property type="entry name" value="Hypothetical protein af1432"/>
    <property type="match status" value="1"/>
</dbReference>
<evidence type="ECO:0000313" key="2">
    <source>
        <dbReference type="EMBL" id="AGF56291.1"/>
    </source>
</evidence>
<reference evidence="2 3" key="1">
    <citation type="submission" date="2013-02" db="EMBL/GenBank/DDBJ databases">
        <title>Genome sequence of Clostridium saccharoperbutylacetonicum N1-4(HMT).</title>
        <authorList>
            <person name="Poehlein A."/>
            <person name="Daniel R."/>
        </authorList>
    </citation>
    <scope>NUCLEOTIDE SEQUENCE [LARGE SCALE GENOMIC DNA]</scope>
    <source>
        <strain evidence="3">N1-4(HMT)</strain>
    </source>
</reference>